<proteinExistence type="predicted"/>
<keyword evidence="2" id="KW-1185">Reference proteome</keyword>
<dbReference type="PhylomeDB" id="A7S7Q2"/>
<accession>A7S7Q2</accession>
<feature type="non-terminal residue" evidence="1">
    <location>
        <position position="1"/>
    </location>
</feature>
<dbReference type="PANTHER" id="PTHR10704">
    <property type="entry name" value="CARBOHYDRATE SULFOTRANSFERASE"/>
    <property type="match status" value="1"/>
</dbReference>
<dbReference type="EMBL" id="DS469594">
    <property type="protein sequence ID" value="EDO40275.1"/>
    <property type="molecule type" value="Genomic_DNA"/>
</dbReference>
<dbReference type="InterPro" id="IPR051135">
    <property type="entry name" value="Gal/GlcNAc/GalNAc_ST"/>
</dbReference>
<dbReference type="GO" id="GO:0001517">
    <property type="term" value="F:N-acetylglucosamine 6-O-sulfotransferase activity"/>
    <property type="evidence" value="ECO:0000318"/>
    <property type="project" value="GO_Central"/>
</dbReference>
<name>A7S7Q2_NEMVE</name>
<sequence>RMCTRLRPETVTAICNLHRHTAIKSLDVEFIHKLSYLMDTVGPADYALRVVHLVRDPRALIDAKVKLDSNENFTMATLRTHAQKLCKNLLLNIKYAVSAPPWLKGRYTLLRYEDLATKPQQIAEQLYQFVGITIAPQVRRYIDRAYREPVVSYSGSSAQPETSSKNLSESVYKWRLRMPYSIVRMVETECYEVMNLLGYKVVDDLEELRTVSIPLID</sequence>
<dbReference type="AlphaFoldDB" id="A7S7Q2"/>
<dbReference type="PANTHER" id="PTHR10704:SF44">
    <property type="entry name" value="LD35051P-RELATED"/>
    <property type="match status" value="1"/>
</dbReference>
<dbReference type="Gene3D" id="3.40.50.300">
    <property type="entry name" value="P-loop containing nucleotide triphosphate hydrolases"/>
    <property type="match status" value="1"/>
</dbReference>
<dbReference type="HOGENOM" id="CLU_028381_4_0_1"/>
<evidence type="ECO:0008006" key="3">
    <source>
        <dbReference type="Google" id="ProtNLM"/>
    </source>
</evidence>
<dbReference type="InterPro" id="IPR027417">
    <property type="entry name" value="P-loop_NTPase"/>
</dbReference>
<gene>
    <name evidence="1" type="ORF">NEMVEDRAFT_v1g107994</name>
</gene>
<reference evidence="1 2" key="1">
    <citation type="journal article" date="2007" name="Science">
        <title>Sea anemone genome reveals ancestral eumetazoan gene repertoire and genomic organization.</title>
        <authorList>
            <person name="Putnam N.H."/>
            <person name="Srivastava M."/>
            <person name="Hellsten U."/>
            <person name="Dirks B."/>
            <person name="Chapman J."/>
            <person name="Salamov A."/>
            <person name="Terry A."/>
            <person name="Shapiro H."/>
            <person name="Lindquist E."/>
            <person name="Kapitonov V.V."/>
            <person name="Jurka J."/>
            <person name="Genikhovich G."/>
            <person name="Grigoriev I.V."/>
            <person name="Lucas S.M."/>
            <person name="Steele R.E."/>
            <person name="Finnerty J.R."/>
            <person name="Technau U."/>
            <person name="Martindale M.Q."/>
            <person name="Rokhsar D.S."/>
        </authorList>
    </citation>
    <scope>NUCLEOTIDE SEQUENCE [LARGE SCALE GENOMIC DNA]</scope>
    <source>
        <strain evidence="2">CH2 X CH6</strain>
    </source>
</reference>
<protein>
    <recommendedName>
        <fullName evidence="3">Protein-tyrosine sulfotransferase</fullName>
    </recommendedName>
</protein>
<dbReference type="Pfam" id="PF13469">
    <property type="entry name" value="Sulfotransfer_3"/>
    <property type="match status" value="1"/>
</dbReference>
<dbReference type="STRING" id="45351.A7S7Q2"/>
<dbReference type="OrthoDB" id="6138663at2759"/>
<dbReference type="eggNOG" id="ENOG502RGC5">
    <property type="taxonomic scope" value="Eukaryota"/>
</dbReference>
<evidence type="ECO:0000313" key="1">
    <source>
        <dbReference type="EMBL" id="EDO40275.1"/>
    </source>
</evidence>
<dbReference type="KEGG" id="nve:5511969"/>
<dbReference type="InParanoid" id="A7S7Q2"/>
<dbReference type="GO" id="GO:0006044">
    <property type="term" value="P:N-acetylglucosamine metabolic process"/>
    <property type="evidence" value="ECO:0000318"/>
    <property type="project" value="GO_Central"/>
</dbReference>
<organism evidence="1 2">
    <name type="scientific">Nematostella vectensis</name>
    <name type="common">Starlet sea anemone</name>
    <dbReference type="NCBI Taxonomy" id="45351"/>
    <lineage>
        <taxon>Eukaryota</taxon>
        <taxon>Metazoa</taxon>
        <taxon>Cnidaria</taxon>
        <taxon>Anthozoa</taxon>
        <taxon>Hexacorallia</taxon>
        <taxon>Actiniaria</taxon>
        <taxon>Edwardsiidae</taxon>
        <taxon>Nematostella</taxon>
    </lineage>
</organism>
<dbReference type="SUPFAM" id="SSF52540">
    <property type="entry name" value="P-loop containing nucleoside triphosphate hydrolases"/>
    <property type="match status" value="1"/>
</dbReference>
<dbReference type="GO" id="GO:0006790">
    <property type="term" value="P:sulfur compound metabolic process"/>
    <property type="evidence" value="ECO:0000318"/>
    <property type="project" value="GO_Central"/>
</dbReference>
<dbReference type="OMA" id="VETECYE"/>
<evidence type="ECO:0000313" key="2">
    <source>
        <dbReference type="Proteomes" id="UP000001593"/>
    </source>
</evidence>
<dbReference type="Proteomes" id="UP000001593">
    <property type="component" value="Unassembled WGS sequence"/>
</dbReference>